<dbReference type="STRING" id="452471.Aasi_0997"/>
<reference evidence="3 4" key="1">
    <citation type="journal article" date="2010" name="J. Bacteriol.">
        <title>The genome of the amoeba symbiont 'Candidatus Amoebophilus asiaticus' reveals common mechanisms for host cell interaction among amoeba-associated bacteria.</title>
        <authorList>
            <person name="Schmitz-Esser S."/>
            <person name="Tischler P."/>
            <person name="Arnold R."/>
            <person name="Montanaro J."/>
            <person name="Wagner M."/>
            <person name="Rattei T."/>
            <person name="Horn M."/>
        </authorList>
    </citation>
    <scope>NUCLEOTIDE SEQUENCE [LARGE SCALE GENOMIC DNA]</scope>
    <source>
        <strain evidence="3 4">5a2</strain>
    </source>
</reference>
<dbReference type="AlphaFoldDB" id="B3ESZ9"/>
<dbReference type="KEGG" id="aas:Aasi_0997"/>
<keyword evidence="4" id="KW-1185">Reference proteome</keyword>
<dbReference type="PANTHER" id="PTHR43597:SF5">
    <property type="entry name" value="SUFE-LIKE PROTEIN 2, CHLOROPLASTIC"/>
    <property type="match status" value="1"/>
</dbReference>
<feature type="domain" description="Fe-S metabolism associated" evidence="2">
    <location>
        <begin position="10"/>
        <end position="128"/>
    </location>
</feature>
<dbReference type="Proteomes" id="UP000001227">
    <property type="component" value="Chromosome"/>
</dbReference>
<accession>B3ESZ9</accession>
<gene>
    <name evidence="3" type="ordered locus">Aasi_0997</name>
</gene>
<dbReference type="EMBL" id="CP001102">
    <property type="protein sequence ID" value="ACE06351.1"/>
    <property type="molecule type" value="Genomic_DNA"/>
</dbReference>
<dbReference type="eggNOG" id="COG2166">
    <property type="taxonomic scope" value="Bacteria"/>
</dbReference>
<evidence type="ECO:0000313" key="4">
    <source>
        <dbReference type="Proteomes" id="UP000001227"/>
    </source>
</evidence>
<comment type="similarity">
    <text evidence="1">Belongs to the SufE family.</text>
</comment>
<dbReference type="Pfam" id="PF02657">
    <property type="entry name" value="SufE"/>
    <property type="match status" value="1"/>
</dbReference>
<sequence length="140" mass="15974">MDCIQEQIVQEFQFLEGDREAMLHYLIEIGEKLPPLEDIHKTEQNRIPGCMSAVWLTYKRQDNRLFFEADSNTSITKGLISLLLRVLSGQSIEAILATNLYFVEKIGMHQLIGSQRSSGFANMVKQIRMVAMSHQSIDSV</sequence>
<dbReference type="PANTHER" id="PTHR43597">
    <property type="entry name" value="SULFUR ACCEPTOR PROTEIN CSDE"/>
    <property type="match status" value="1"/>
</dbReference>
<dbReference type="HOGENOM" id="CLU_124502_0_0_10"/>
<evidence type="ECO:0000313" key="3">
    <source>
        <dbReference type="EMBL" id="ACE06351.1"/>
    </source>
</evidence>
<evidence type="ECO:0000259" key="2">
    <source>
        <dbReference type="Pfam" id="PF02657"/>
    </source>
</evidence>
<name>B3ESZ9_AMOA5</name>
<protein>
    <recommendedName>
        <fullName evidence="2">Fe-S metabolism associated domain-containing protein</fullName>
    </recommendedName>
</protein>
<dbReference type="RefSeq" id="WP_012473116.1">
    <property type="nucleotide sequence ID" value="NC_010830.1"/>
</dbReference>
<dbReference type="SUPFAM" id="SSF82649">
    <property type="entry name" value="SufE/NifU"/>
    <property type="match status" value="1"/>
</dbReference>
<proteinExistence type="inferred from homology"/>
<dbReference type="OrthoDB" id="9799320at2"/>
<organism evidence="3 4">
    <name type="scientific">Amoebophilus asiaticus (strain 5a2)</name>
    <dbReference type="NCBI Taxonomy" id="452471"/>
    <lineage>
        <taxon>Bacteria</taxon>
        <taxon>Pseudomonadati</taxon>
        <taxon>Bacteroidota</taxon>
        <taxon>Cytophagia</taxon>
        <taxon>Cytophagales</taxon>
        <taxon>Amoebophilaceae</taxon>
        <taxon>Candidatus Amoebophilus</taxon>
    </lineage>
</organism>
<dbReference type="InterPro" id="IPR003808">
    <property type="entry name" value="Fe-S_metab-assoc_dom"/>
</dbReference>
<evidence type="ECO:0000256" key="1">
    <source>
        <dbReference type="ARBA" id="ARBA00010282"/>
    </source>
</evidence>
<dbReference type="Gene3D" id="3.90.1010.10">
    <property type="match status" value="1"/>
</dbReference>